<evidence type="ECO:0000313" key="3">
    <source>
        <dbReference type="Proteomes" id="UP000257109"/>
    </source>
</evidence>
<name>A0A371H6S4_MUCPR</name>
<organism evidence="2 3">
    <name type="scientific">Mucuna pruriens</name>
    <name type="common">Velvet bean</name>
    <name type="synonym">Dolichos pruriens</name>
    <dbReference type="NCBI Taxonomy" id="157652"/>
    <lineage>
        <taxon>Eukaryota</taxon>
        <taxon>Viridiplantae</taxon>
        <taxon>Streptophyta</taxon>
        <taxon>Embryophyta</taxon>
        <taxon>Tracheophyta</taxon>
        <taxon>Spermatophyta</taxon>
        <taxon>Magnoliopsida</taxon>
        <taxon>eudicotyledons</taxon>
        <taxon>Gunneridae</taxon>
        <taxon>Pentapetalae</taxon>
        <taxon>rosids</taxon>
        <taxon>fabids</taxon>
        <taxon>Fabales</taxon>
        <taxon>Fabaceae</taxon>
        <taxon>Papilionoideae</taxon>
        <taxon>50 kb inversion clade</taxon>
        <taxon>NPAAA clade</taxon>
        <taxon>indigoferoid/millettioid clade</taxon>
        <taxon>Phaseoleae</taxon>
        <taxon>Mucuna</taxon>
    </lineage>
</organism>
<comment type="caution">
    <text evidence="2">The sequence shown here is derived from an EMBL/GenBank/DDBJ whole genome shotgun (WGS) entry which is preliminary data.</text>
</comment>
<evidence type="ECO:0000259" key="1">
    <source>
        <dbReference type="Pfam" id="PF25597"/>
    </source>
</evidence>
<evidence type="ECO:0000313" key="2">
    <source>
        <dbReference type="EMBL" id="RDX98487.1"/>
    </source>
</evidence>
<dbReference type="Pfam" id="PF25597">
    <property type="entry name" value="SH3_retrovirus"/>
    <property type="match status" value="1"/>
</dbReference>
<dbReference type="OrthoDB" id="1166717at2759"/>
<dbReference type="InterPro" id="IPR057670">
    <property type="entry name" value="SH3_retrovirus"/>
</dbReference>
<dbReference type="Proteomes" id="UP000257109">
    <property type="component" value="Unassembled WGS sequence"/>
</dbReference>
<proteinExistence type="predicted"/>
<dbReference type="EMBL" id="QJKJ01003441">
    <property type="protein sequence ID" value="RDX98487.1"/>
    <property type="molecule type" value="Genomic_DNA"/>
</dbReference>
<feature type="domain" description="Retroviral polymerase SH3-like" evidence="1">
    <location>
        <begin position="71"/>
        <end position="102"/>
    </location>
</feature>
<gene>
    <name evidence="2" type="ORF">CR513_18575</name>
</gene>
<protein>
    <recommendedName>
        <fullName evidence="1">Retroviral polymerase SH3-like domain-containing protein</fullName>
    </recommendedName>
</protein>
<reference evidence="2" key="1">
    <citation type="submission" date="2018-05" db="EMBL/GenBank/DDBJ databases">
        <title>Draft genome of Mucuna pruriens seed.</title>
        <authorList>
            <person name="Nnadi N.E."/>
            <person name="Vos R."/>
            <person name="Hasami M.H."/>
            <person name="Devisetty U.K."/>
            <person name="Aguiy J.C."/>
        </authorList>
    </citation>
    <scope>NUCLEOTIDE SEQUENCE [LARGE SCALE GENOMIC DNA]</scope>
    <source>
        <strain evidence="2">JCA_2017</strain>
    </source>
</reference>
<feature type="non-terminal residue" evidence="2">
    <location>
        <position position="1"/>
    </location>
</feature>
<accession>A0A371H6S4</accession>
<sequence>MGLQKGKFNHLLEVARALFFSSEEVVLTATCLINRLPTYVLNGISLIKHILFLFPSSPLMLSLPSHVFGYIAFVHSYNPYRGKLDPRAIKCVCIGYPSNKKGLSVITFPVAGGSCLEVEFVIKLLPFPTHNVQVQEVTPKELITEKIHNEEGEEDL</sequence>
<keyword evidence="3" id="KW-1185">Reference proteome</keyword>
<dbReference type="AlphaFoldDB" id="A0A371H6S4"/>